<dbReference type="RefSeq" id="XP_004337573.1">
    <property type="nucleotide sequence ID" value="XM_004337525.1"/>
</dbReference>
<dbReference type="PANTHER" id="PTHR13491:SF0">
    <property type="entry name" value="ZINC FINGER CCHC DOMAIN-CONTAINING PROTEIN 10"/>
    <property type="match status" value="1"/>
</dbReference>
<dbReference type="KEGG" id="acan:ACA1_164090"/>
<dbReference type="InterPro" id="IPR039715">
    <property type="entry name" value="ZCCHC10"/>
</dbReference>
<feature type="region of interest" description="Disordered" evidence="1">
    <location>
        <begin position="25"/>
        <end position="45"/>
    </location>
</feature>
<feature type="region of interest" description="Disordered" evidence="1">
    <location>
        <begin position="73"/>
        <end position="235"/>
    </location>
</feature>
<feature type="compositionally biased region" description="Acidic residues" evidence="1">
    <location>
        <begin position="508"/>
        <end position="519"/>
    </location>
</feature>
<dbReference type="GeneID" id="14916190"/>
<feature type="region of interest" description="Disordered" evidence="1">
    <location>
        <begin position="980"/>
        <end position="1034"/>
    </location>
</feature>
<feature type="region of interest" description="Disordered" evidence="1">
    <location>
        <begin position="402"/>
        <end position="522"/>
    </location>
</feature>
<gene>
    <name evidence="2" type="ORF">ACA1_164090</name>
</gene>
<dbReference type="PANTHER" id="PTHR13491">
    <property type="entry name" value="ZCCHC10 PROTEIN"/>
    <property type="match status" value="1"/>
</dbReference>
<dbReference type="Proteomes" id="UP000011083">
    <property type="component" value="Unassembled WGS sequence"/>
</dbReference>
<feature type="compositionally biased region" description="Low complexity" evidence="1">
    <location>
        <begin position="123"/>
        <end position="156"/>
    </location>
</feature>
<dbReference type="AlphaFoldDB" id="L8GRG7"/>
<evidence type="ECO:0000313" key="2">
    <source>
        <dbReference type="EMBL" id="ELR15560.1"/>
    </source>
</evidence>
<proteinExistence type="predicted"/>
<evidence type="ECO:0000313" key="3">
    <source>
        <dbReference type="Proteomes" id="UP000011083"/>
    </source>
</evidence>
<dbReference type="EMBL" id="KB008026">
    <property type="protein sequence ID" value="ELR15560.1"/>
    <property type="molecule type" value="Genomic_DNA"/>
</dbReference>
<reference evidence="2 3" key="1">
    <citation type="journal article" date="2013" name="Genome Biol.">
        <title>Genome of Acanthamoeba castellanii highlights extensive lateral gene transfer and early evolution of tyrosine kinase signaling.</title>
        <authorList>
            <person name="Clarke M."/>
            <person name="Lohan A.J."/>
            <person name="Liu B."/>
            <person name="Lagkouvardos I."/>
            <person name="Roy S."/>
            <person name="Zafar N."/>
            <person name="Bertelli C."/>
            <person name="Schilde C."/>
            <person name="Kianianmomeni A."/>
            <person name="Burglin T.R."/>
            <person name="Frech C."/>
            <person name="Turcotte B."/>
            <person name="Kopec K.O."/>
            <person name="Synnott J.M."/>
            <person name="Choo C."/>
            <person name="Paponov I."/>
            <person name="Finkler A."/>
            <person name="Soon Heng Tan C."/>
            <person name="Hutchins A.P."/>
            <person name="Weinmeier T."/>
            <person name="Rattei T."/>
            <person name="Chu J.S."/>
            <person name="Gimenez G."/>
            <person name="Irimia M."/>
            <person name="Rigden D.J."/>
            <person name="Fitzpatrick D.A."/>
            <person name="Lorenzo-Morales J."/>
            <person name="Bateman A."/>
            <person name="Chiu C.H."/>
            <person name="Tang P."/>
            <person name="Hegemann P."/>
            <person name="Fromm H."/>
            <person name="Raoult D."/>
            <person name="Greub G."/>
            <person name="Miranda-Saavedra D."/>
            <person name="Chen N."/>
            <person name="Nash P."/>
            <person name="Ginger M.L."/>
            <person name="Horn M."/>
            <person name="Schaap P."/>
            <person name="Caler L."/>
            <person name="Loftus B."/>
        </authorList>
    </citation>
    <scope>NUCLEOTIDE SEQUENCE [LARGE SCALE GENOMIC DNA]</scope>
    <source>
        <strain evidence="2 3">Neff</strain>
    </source>
</reference>
<feature type="compositionally biased region" description="Low complexity" evidence="1">
    <location>
        <begin position="980"/>
        <end position="998"/>
    </location>
</feature>
<name>L8GRG7_ACACF</name>
<organism evidence="2 3">
    <name type="scientific">Acanthamoeba castellanii (strain ATCC 30010 / Neff)</name>
    <dbReference type="NCBI Taxonomy" id="1257118"/>
    <lineage>
        <taxon>Eukaryota</taxon>
        <taxon>Amoebozoa</taxon>
        <taxon>Discosea</taxon>
        <taxon>Longamoebia</taxon>
        <taxon>Centramoebida</taxon>
        <taxon>Acanthamoebidae</taxon>
        <taxon>Acanthamoeba</taxon>
    </lineage>
</organism>
<feature type="compositionally biased region" description="Low complexity" evidence="1">
    <location>
        <begin position="439"/>
        <end position="457"/>
    </location>
</feature>
<protein>
    <submittedName>
        <fullName evidence="2">Uncharacterized protein</fullName>
    </submittedName>
</protein>
<accession>L8GRG7</accession>
<feature type="compositionally biased region" description="Basic and acidic residues" evidence="1">
    <location>
        <begin position="485"/>
        <end position="499"/>
    </location>
</feature>
<keyword evidence="3" id="KW-1185">Reference proteome</keyword>
<feature type="compositionally biased region" description="Low complexity" evidence="1">
    <location>
        <begin position="78"/>
        <end position="95"/>
    </location>
</feature>
<sequence>MRRVNSLNDLAERAAMLAPFGDATTAAAASASVSSPSSSAASSPVLYAPGLSPLASLASASSAIDLLRTTATTQQDMSPVSASRSSRASQAAVTSPAETRDKKRKREATAPAEHHAHHRHVALRPSVPASPSAAKQAQAQRAVHHASNGNGHAVGHSGHGHGKPATSNGAPLHRSDGGAGAGSISSIPRSTSAPSLAHMPSPAPLSPRMNPSSSSSSASSSSPSPVHSAQISPSSIHLRDFTDTTKHLLTVMCATAGGDATKAAPGWASELRLGFGAVVQPVEKASAYWFAEVPSVYEVLSATGLWQRAFLMEVLCQERHLVVDRTLYCGYKRVSQDKFTFYFDSDSETLRQLYAHATAATAATAGPASPASFPFASGGVSGSGGSSGIPFRFSPGMSLPAPAAATGASGGPRSYATSPVVMTSSTSNGSTGTGHHHLSTSSPASSSSASSVSTLSSGRHHASIPRTTSHPALASLAADGPRLVTVDRRHSSSESEQHNHGAGCCVKEEDEESDGDGDDGFYQLRAANANDDCSTEEGESFEQPPAKLFLLTEYCYFDPTVLKKRSIRCIPCKMSLSKMGWKQHMLSTVHVEKKAKFNARGQSPQQTAELVYRSAGGGLTCLACAVLLPPGDFDRHVAGAMHAKKRKEWAMLDHIERWSDILSKKPRYSTATPLSPTLTGPALVSSPTTTISSSVGSSGANAAAELQRSTPAAAEGQLEQAGSEQLAELFYVECYPMTPVTGYTQWVALHSTRNWDARNFEVLITSRGKQDRLVVEPLSWKTTTARGFLFNLAVKFERTYGPDPVQLCLVIRDTMGHEQEIQIPLGRAIVCSNSSQRLKRLQQLGEESALTDTEQRVIPHYTQCALVHKGREHRYRVKPLSTVLAAAVTATTAATASAATAAVARAPSPTSQAPLPTTVQRVVATALKPLAASSPANLTSSLPALAAAPTSSSSSSSSATSLLASALSGSSLSLYAPPTATATSAAAATPEVTPSTSALHRRPPSHHQQPFGSPQLLPSPSPAPRPSLIVKTSS</sequence>
<evidence type="ECO:0000256" key="1">
    <source>
        <dbReference type="SAM" id="MobiDB-lite"/>
    </source>
</evidence>
<dbReference type="VEuPathDB" id="AmoebaDB:ACA1_164090"/>
<feature type="compositionally biased region" description="Low complexity" evidence="1">
    <location>
        <begin position="206"/>
        <end position="228"/>
    </location>
</feature>